<evidence type="ECO:0000256" key="1">
    <source>
        <dbReference type="SAM" id="MobiDB-lite"/>
    </source>
</evidence>
<keyword evidence="2" id="KW-1133">Transmembrane helix</keyword>
<name>A0A1I0YRE7_9CELL</name>
<feature type="compositionally biased region" description="Gly residues" evidence="1">
    <location>
        <begin position="653"/>
        <end position="663"/>
    </location>
</feature>
<evidence type="ECO:0000313" key="5">
    <source>
        <dbReference type="Proteomes" id="UP000199012"/>
    </source>
</evidence>
<feature type="compositionally biased region" description="Gly residues" evidence="1">
    <location>
        <begin position="360"/>
        <end position="376"/>
    </location>
</feature>
<dbReference type="RefSeq" id="WP_239078577.1">
    <property type="nucleotide sequence ID" value="NZ_BONM01000001.1"/>
</dbReference>
<dbReference type="AlphaFoldDB" id="A0A1I0YRE7"/>
<dbReference type="CDD" id="cd00838">
    <property type="entry name" value="MPP_superfamily"/>
    <property type="match status" value="1"/>
</dbReference>
<reference evidence="4 5" key="1">
    <citation type="submission" date="2016-10" db="EMBL/GenBank/DDBJ databases">
        <authorList>
            <person name="de Groot N.N."/>
        </authorList>
    </citation>
    <scope>NUCLEOTIDE SEQUENCE [LARGE SCALE GENOMIC DNA]</scope>
    <source>
        <strain evidence="4 5">CGMCC 4.6945</strain>
    </source>
</reference>
<feature type="transmembrane region" description="Helical" evidence="2">
    <location>
        <begin position="158"/>
        <end position="176"/>
    </location>
</feature>
<dbReference type="Pfam" id="PF00149">
    <property type="entry name" value="Metallophos"/>
    <property type="match status" value="1"/>
</dbReference>
<gene>
    <name evidence="4" type="ORF">SAMN05421867_108115</name>
</gene>
<sequence>MGPLAGRAPLTPTPRRPFLRLGPADAAWNQPLRLRRPDRRTLLRRSALVVVAVLAALLVGVTTARTEAGFGPHAARYAVTLDGTATLDLGPLGTVQLDSPVPVLGLRVTVREIPAELSEVDPATTLASLSEDAQSYVQFFTAPGAAVEDVVRGLVQDAVQRATVVLLLGALAMAGVRVLLGAARRRELAVLVRRRRHALVGAGLVTVLVLALVPASTRAGAARPAGRAVSASVFAGTPLEGARVTGRLGGVVDTLGRVVVGAIRDNQEFYARADDALVAAWEERPDPEGDATLPSTEGGQDDEGQDDEGQDDEGQVGEAPAGEGPVGEGPVGEAPADEGPVAEGPVGEAPTDEAPADEGQVGGGEADEGGLSGGVGDLAPPGVPGASGSPRSSPSATAEQAEEPVTVVVVSDLHCNVGMAPLITTLVRLAGADLVVDAGDTTVDGTAVEDYCVRTFARAVPDAVPVVTSPGNHDSVTTSATYARAGATVLDGGVVEVAGLRILGDHDPAETRVGAGGTRSREPAVEVAARLAEAACADEAGVDLLLVHTPDVGTDVLDEGCAPAQISGHLHQRVGPEVVGQGVRYVSSSTAGATLGQPTIGPLRGTAELTVLRWDPVTRLFVDLRVVSVGTDAGASVSERLPWPALPPVDTVPGGGGAPPEPA</sequence>
<organism evidence="4 5">
    <name type="scientific">Cellulomonas marina</name>
    <dbReference type="NCBI Taxonomy" id="988821"/>
    <lineage>
        <taxon>Bacteria</taxon>
        <taxon>Bacillati</taxon>
        <taxon>Actinomycetota</taxon>
        <taxon>Actinomycetes</taxon>
        <taxon>Micrococcales</taxon>
        <taxon>Cellulomonadaceae</taxon>
        <taxon>Cellulomonas</taxon>
    </lineage>
</organism>
<dbReference type="EMBL" id="FOKA01000008">
    <property type="protein sequence ID" value="SFB15781.1"/>
    <property type="molecule type" value="Genomic_DNA"/>
</dbReference>
<dbReference type="InterPro" id="IPR004843">
    <property type="entry name" value="Calcineurin-like_PHP"/>
</dbReference>
<dbReference type="InterPro" id="IPR029052">
    <property type="entry name" value="Metallo-depent_PP-like"/>
</dbReference>
<feature type="compositionally biased region" description="Acidic residues" evidence="1">
    <location>
        <begin position="299"/>
        <end position="315"/>
    </location>
</feature>
<keyword evidence="5" id="KW-1185">Reference proteome</keyword>
<proteinExistence type="predicted"/>
<dbReference type="Proteomes" id="UP000199012">
    <property type="component" value="Unassembled WGS sequence"/>
</dbReference>
<keyword evidence="2" id="KW-0812">Transmembrane</keyword>
<keyword evidence="2" id="KW-0472">Membrane</keyword>
<dbReference type="Gene3D" id="3.60.21.10">
    <property type="match status" value="1"/>
</dbReference>
<feature type="transmembrane region" description="Helical" evidence="2">
    <location>
        <begin position="197"/>
        <end position="215"/>
    </location>
</feature>
<evidence type="ECO:0000259" key="3">
    <source>
        <dbReference type="Pfam" id="PF00149"/>
    </source>
</evidence>
<evidence type="ECO:0000313" key="4">
    <source>
        <dbReference type="EMBL" id="SFB15781.1"/>
    </source>
</evidence>
<accession>A0A1I0YRE7</accession>
<dbReference type="SUPFAM" id="SSF56300">
    <property type="entry name" value="Metallo-dependent phosphatases"/>
    <property type="match status" value="1"/>
</dbReference>
<feature type="region of interest" description="Disordered" evidence="1">
    <location>
        <begin position="283"/>
        <end position="401"/>
    </location>
</feature>
<feature type="domain" description="Calcineurin-like phosphoesterase" evidence="3">
    <location>
        <begin position="406"/>
        <end position="572"/>
    </location>
</feature>
<protein>
    <submittedName>
        <fullName evidence="4">Predicted phosphoesterase</fullName>
    </submittedName>
</protein>
<feature type="region of interest" description="Disordered" evidence="1">
    <location>
        <begin position="638"/>
        <end position="663"/>
    </location>
</feature>
<dbReference type="STRING" id="988821.SAMN05421867_108115"/>
<feature type="compositionally biased region" description="Low complexity" evidence="1">
    <location>
        <begin position="377"/>
        <end position="396"/>
    </location>
</feature>
<dbReference type="GO" id="GO:0016787">
    <property type="term" value="F:hydrolase activity"/>
    <property type="evidence" value="ECO:0007669"/>
    <property type="project" value="InterPro"/>
</dbReference>
<feature type="transmembrane region" description="Helical" evidence="2">
    <location>
        <begin position="42"/>
        <end position="61"/>
    </location>
</feature>
<evidence type="ECO:0000256" key="2">
    <source>
        <dbReference type="SAM" id="Phobius"/>
    </source>
</evidence>